<dbReference type="InterPro" id="IPR001119">
    <property type="entry name" value="SLH_dom"/>
</dbReference>
<feature type="signal peptide" evidence="2">
    <location>
        <begin position="1"/>
        <end position="22"/>
    </location>
</feature>
<evidence type="ECO:0000313" key="5">
    <source>
        <dbReference type="Proteomes" id="UP000000719"/>
    </source>
</evidence>
<dbReference type="STRING" id="373903.Hore_18280"/>
<reference evidence="4 5" key="1">
    <citation type="journal article" date="2009" name="PLoS ONE">
        <title>Genome analysis of the anaerobic thermohalophilic bacterium Halothermothrix orenii.</title>
        <authorList>
            <person name="Mavromatis K."/>
            <person name="Ivanova N."/>
            <person name="Anderson I."/>
            <person name="Lykidis A."/>
            <person name="Hooper S.D."/>
            <person name="Sun H."/>
            <person name="Kunin V."/>
            <person name="Lapidus A."/>
            <person name="Hugenholtz P."/>
            <person name="Patel B."/>
            <person name="Kyrpides N.C."/>
        </authorList>
    </citation>
    <scope>NUCLEOTIDE SEQUENCE [LARGE SCALE GENOMIC DNA]</scope>
    <source>
        <strain evidence="5">H 168 / OCM 544 / DSM 9562</strain>
    </source>
</reference>
<dbReference type="SUPFAM" id="SSF58100">
    <property type="entry name" value="Bacterial hemolysins"/>
    <property type="match status" value="1"/>
</dbReference>
<dbReference type="InterPro" id="IPR051465">
    <property type="entry name" value="Cell_Envelope_Struct_Comp"/>
</dbReference>
<dbReference type="Pfam" id="PF00395">
    <property type="entry name" value="SLH"/>
    <property type="match status" value="1"/>
</dbReference>
<feature type="domain" description="SLH" evidence="3">
    <location>
        <begin position="22"/>
        <end position="85"/>
    </location>
</feature>
<dbReference type="EMBL" id="CP001098">
    <property type="protein sequence ID" value="ACL70577.1"/>
    <property type="molecule type" value="Genomic_DNA"/>
</dbReference>
<dbReference type="AlphaFoldDB" id="B8CZ58"/>
<keyword evidence="5" id="KW-1185">Reference proteome</keyword>
<dbReference type="RefSeq" id="WP_015923547.1">
    <property type="nucleotide sequence ID" value="NC_011899.1"/>
</dbReference>
<dbReference type="PANTHER" id="PTHR43308">
    <property type="entry name" value="OUTER MEMBRANE PROTEIN ALPHA-RELATED"/>
    <property type="match status" value="1"/>
</dbReference>
<evidence type="ECO:0000256" key="1">
    <source>
        <dbReference type="ARBA" id="ARBA00022737"/>
    </source>
</evidence>
<evidence type="ECO:0000313" key="4">
    <source>
        <dbReference type="EMBL" id="ACL70577.1"/>
    </source>
</evidence>
<protein>
    <submittedName>
        <fullName evidence="4">S-layer domain protein</fullName>
    </submittedName>
</protein>
<keyword evidence="2" id="KW-0732">Signal</keyword>
<organism evidence="4 5">
    <name type="scientific">Halothermothrix orenii (strain H 168 / OCM 544 / DSM 9562)</name>
    <dbReference type="NCBI Taxonomy" id="373903"/>
    <lineage>
        <taxon>Bacteria</taxon>
        <taxon>Bacillati</taxon>
        <taxon>Bacillota</taxon>
        <taxon>Clostridia</taxon>
        <taxon>Halanaerobiales</taxon>
        <taxon>Halothermotrichaceae</taxon>
        <taxon>Halothermothrix</taxon>
    </lineage>
</organism>
<name>B8CZ58_HALOH</name>
<sequence>MKRLIALLLVGVLMLSAVPVFGADFKDAPSPDHWVYENFQVLNEAGLIEGYPDQTFRGDQAATRYEMVEMTARILKYLESKVDKEIEDKLYLNEEMVKDLISDALADQSKVDEVYDALTTLEKEFKDELDAMGVKVTTLEDEVASLRSDVNTLKESGDAKKALDEAKKAKIMAIIGIVLGVIGIVR</sequence>
<evidence type="ECO:0000256" key="2">
    <source>
        <dbReference type="SAM" id="SignalP"/>
    </source>
</evidence>
<feature type="chain" id="PRO_5002867188" evidence="2">
    <location>
        <begin position="23"/>
        <end position="186"/>
    </location>
</feature>
<dbReference type="HOGENOM" id="CLU_1452562_0_0_9"/>
<accession>B8CZ58</accession>
<dbReference type="KEGG" id="hor:Hore_18280"/>
<dbReference type="eggNOG" id="COG1196">
    <property type="taxonomic scope" value="Bacteria"/>
</dbReference>
<gene>
    <name evidence="4" type="ordered locus">Hore_18280</name>
</gene>
<evidence type="ECO:0000259" key="3">
    <source>
        <dbReference type="PROSITE" id="PS51272"/>
    </source>
</evidence>
<keyword evidence="1" id="KW-0677">Repeat</keyword>
<proteinExistence type="predicted"/>
<dbReference type="PROSITE" id="PS51272">
    <property type="entry name" value="SLH"/>
    <property type="match status" value="1"/>
</dbReference>
<dbReference type="OrthoDB" id="2112962at2"/>
<dbReference type="Proteomes" id="UP000000719">
    <property type="component" value="Chromosome"/>
</dbReference>